<gene>
    <name evidence="3" type="ORF">GAYE_SCF01G1906</name>
</gene>
<evidence type="ECO:0000259" key="2">
    <source>
        <dbReference type="Pfam" id="PF21053"/>
    </source>
</evidence>
<dbReference type="Pfam" id="PF21053">
    <property type="entry name" value="BFA1_C"/>
    <property type="match status" value="1"/>
</dbReference>
<keyword evidence="4" id="KW-1185">Reference proteome</keyword>
<dbReference type="Proteomes" id="UP001300502">
    <property type="component" value="Unassembled WGS sequence"/>
</dbReference>
<organism evidence="3 4">
    <name type="scientific">Galdieria yellowstonensis</name>
    <dbReference type="NCBI Taxonomy" id="3028027"/>
    <lineage>
        <taxon>Eukaryota</taxon>
        <taxon>Rhodophyta</taxon>
        <taxon>Bangiophyceae</taxon>
        <taxon>Galdieriales</taxon>
        <taxon>Galdieriaceae</taxon>
        <taxon>Galdieria</taxon>
    </lineage>
</organism>
<dbReference type="AlphaFoldDB" id="A0AAV9I9D8"/>
<evidence type="ECO:0000256" key="1">
    <source>
        <dbReference type="SAM" id="MobiDB-lite"/>
    </source>
</evidence>
<name>A0AAV9I9D8_9RHOD</name>
<protein>
    <recommendedName>
        <fullName evidence="2">Biogenesis factor required for ATP synthase 1-like C-terminal domain-containing protein</fullName>
    </recommendedName>
</protein>
<evidence type="ECO:0000313" key="4">
    <source>
        <dbReference type="Proteomes" id="UP001300502"/>
    </source>
</evidence>
<proteinExistence type="predicted"/>
<dbReference type="SUPFAM" id="SSF50814">
    <property type="entry name" value="Lipocalins"/>
    <property type="match status" value="1"/>
</dbReference>
<dbReference type="EMBL" id="JANCYU010000021">
    <property type="protein sequence ID" value="KAK4524007.1"/>
    <property type="molecule type" value="Genomic_DNA"/>
</dbReference>
<feature type="region of interest" description="Disordered" evidence="1">
    <location>
        <begin position="320"/>
        <end position="343"/>
    </location>
</feature>
<dbReference type="Gene3D" id="2.40.128.20">
    <property type="match status" value="1"/>
</dbReference>
<reference evidence="3 4" key="1">
    <citation type="submission" date="2022-07" db="EMBL/GenBank/DDBJ databases">
        <title>Genome-wide signatures of adaptation to extreme environments.</title>
        <authorList>
            <person name="Cho C.H."/>
            <person name="Yoon H.S."/>
        </authorList>
    </citation>
    <scope>NUCLEOTIDE SEQUENCE [LARGE SCALE GENOMIC DNA]</scope>
    <source>
        <strain evidence="3 4">108.79 E11</strain>
    </source>
</reference>
<feature type="domain" description="Biogenesis factor required for ATP synthase 1-like C-terminal" evidence="2">
    <location>
        <begin position="198"/>
        <end position="330"/>
    </location>
</feature>
<accession>A0AAV9I9D8</accession>
<dbReference type="InterPro" id="IPR012674">
    <property type="entry name" value="Calycin"/>
</dbReference>
<evidence type="ECO:0000313" key="3">
    <source>
        <dbReference type="EMBL" id="KAK4524007.1"/>
    </source>
</evidence>
<comment type="caution">
    <text evidence="3">The sequence shown here is derived from an EMBL/GenBank/DDBJ whole genome shotgun (WGS) entry which is preliminary data.</text>
</comment>
<dbReference type="InterPro" id="IPR048378">
    <property type="entry name" value="BFA1-like_C"/>
</dbReference>
<sequence>MSSAGENLWTSCVSTLGTYQGNRSRYNALGVLEERKRCTLKSQLCSPVTIDTKGTTLNGVETTLSEEPFQIEEKRVVYEDEIEALGYVYFEQGAAVSGGPLQTHIMGDPVRFKVEHTIRVLNNSLFLCGARVIVGYDSEGQLHEVDVVRYIPGDSDDLANSRAPASKKLSLLSDILVEAVGYQESFAAFCATPKLQSGRWIGEGAAIFPEKKGTYAVKSSCKFVADVSGFAIVMSEKSETQGEITFGLHLGKKDSEHAIGFQSAQGRTHEVRMLLLGGGICLLCPTRIPEKESFFIEVSWLTDQFHRKRLIRYYDESGRWSHSSFTNETKQPPKQKKLTFTSI</sequence>